<evidence type="ECO:0000313" key="2">
    <source>
        <dbReference type="Ensembl" id="ENSJHYP00000023051.1"/>
    </source>
</evidence>
<organism evidence="2 3">
    <name type="scientific">Junco hyemalis</name>
    <name type="common">Dark-eyed junco</name>
    <dbReference type="NCBI Taxonomy" id="40217"/>
    <lineage>
        <taxon>Eukaryota</taxon>
        <taxon>Metazoa</taxon>
        <taxon>Chordata</taxon>
        <taxon>Craniata</taxon>
        <taxon>Vertebrata</taxon>
        <taxon>Euteleostomi</taxon>
        <taxon>Archelosauria</taxon>
        <taxon>Archosauria</taxon>
        <taxon>Dinosauria</taxon>
        <taxon>Saurischia</taxon>
        <taxon>Theropoda</taxon>
        <taxon>Coelurosauria</taxon>
        <taxon>Aves</taxon>
        <taxon>Neognathae</taxon>
        <taxon>Neoaves</taxon>
        <taxon>Telluraves</taxon>
        <taxon>Australaves</taxon>
        <taxon>Passeriformes</taxon>
        <taxon>Passerellidae</taxon>
        <taxon>Junco</taxon>
    </lineage>
</organism>
<sequence length="153" mass="17065">IPTYSTGERELIESKHEVTILGGLNEFVVKFYGPQGTPYEGGVWKVRVDLPDKYPFKSPSIGNKHSLHQNLGCGLSFVVPVKEEFGALEGGGAGSGIWLFHQEIPTGDSNGRFQREIPTGDSIRRFHQEIPSGDSNRRFHQEIPIGDSIRRFQ</sequence>
<dbReference type="InterPro" id="IPR000608">
    <property type="entry name" value="UBC"/>
</dbReference>
<protein>
    <recommendedName>
        <fullName evidence="1">UBC core domain-containing protein</fullName>
    </recommendedName>
</protein>
<dbReference type="InterPro" id="IPR016135">
    <property type="entry name" value="UBQ-conjugating_enzyme/RWD"/>
</dbReference>
<dbReference type="AlphaFoldDB" id="A0A8C5JPI4"/>
<dbReference type="SUPFAM" id="SSF54495">
    <property type="entry name" value="UBC-like"/>
    <property type="match status" value="1"/>
</dbReference>
<evidence type="ECO:0000313" key="3">
    <source>
        <dbReference type="Proteomes" id="UP000694408"/>
    </source>
</evidence>
<reference evidence="2" key="2">
    <citation type="submission" date="2025-09" db="UniProtKB">
        <authorList>
            <consortium name="Ensembl"/>
        </authorList>
    </citation>
    <scope>IDENTIFICATION</scope>
</reference>
<accession>A0A8C5JPI4</accession>
<keyword evidence="3" id="KW-1185">Reference proteome</keyword>
<reference evidence="2" key="1">
    <citation type="submission" date="2025-08" db="UniProtKB">
        <authorList>
            <consortium name="Ensembl"/>
        </authorList>
    </citation>
    <scope>IDENTIFICATION</scope>
</reference>
<dbReference type="Ensembl" id="ENSJHYT00000027806.1">
    <property type="protein sequence ID" value="ENSJHYP00000023051.1"/>
    <property type="gene ID" value="ENSJHYG00000017365.1"/>
</dbReference>
<dbReference type="Gene3D" id="3.10.110.10">
    <property type="entry name" value="Ubiquitin Conjugating Enzyme"/>
    <property type="match status" value="1"/>
</dbReference>
<proteinExistence type="predicted"/>
<dbReference type="Proteomes" id="UP000694408">
    <property type="component" value="Unplaced"/>
</dbReference>
<name>A0A8C5JPI4_JUNHY</name>
<dbReference type="Pfam" id="PF00179">
    <property type="entry name" value="UQ_con"/>
    <property type="match status" value="1"/>
</dbReference>
<feature type="domain" description="UBC core" evidence="1">
    <location>
        <begin position="23"/>
        <end position="65"/>
    </location>
</feature>
<evidence type="ECO:0000259" key="1">
    <source>
        <dbReference type="Pfam" id="PF00179"/>
    </source>
</evidence>